<dbReference type="InterPro" id="IPR000182">
    <property type="entry name" value="GNAT_dom"/>
</dbReference>
<name>A0ABQ4FP06_9ACTN</name>
<dbReference type="Proteomes" id="UP000651728">
    <property type="component" value="Unassembled WGS sequence"/>
</dbReference>
<evidence type="ECO:0000313" key="2">
    <source>
        <dbReference type="EMBL" id="GIH36550.1"/>
    </source>
</evidence>
<dbReference type="SUPFAM" id="SSF55729">
    <property type="entry name" value="Acyl-CoA N-acyltransferases (Nat)"/>
    <property type="match status" value="1"/>
</dbReference>
<dbReference type="InterPro" id="IPR016181">
    <property type="entry name" value="Acyl_CoA_acyltransferase"/>
</dbReference>
<accession>A0ABQ4FP06</accession>
<proteinExistence type="predicted"/>
<keyword evidence="3" id="KW-1185">Reference proteome</keyword>
<gene>
    <name evidence="2" type="ORF">Mam01_67140</name>
</gene>
<feature type="domain" description="N-acetyltransferase" evidence="1">
    <location>
        <begin position="93"/>
        <end position="241"/>
    </location>
</feature>
<dbReference type="EMBL" id="BOOB01000063">
    <property type="protein sequence ID" value="GIH36550.1"/>
    <property type="molecule type" value="Genomic_DNA"/>
</dbReference>
<sequence length="241" mass="25561">MTLAGPDGSPAISYTEGERYGLPCADQVEVLSPDAAGVILEKLSGWAVAGPPDLGRELLAHGARLRRHAHQMTCDLRTAPPADAAAPEGFRFVPCDRAPEDVFPAWRAAYPPGHVDHRPRDGATALREELAPLLAGEILGELLPCSVLAVDEGDTVAGGVLVNRFGDLAWVTEVFRHPGRTPSGLGARMLAAVRERAYATGWDRLGLAVTEGNPARRVYERLGFTLVDSSMTVVIPGVAAT</sequence>
<evidence type="ECO:0000259" key="1">
    <source>
        <dbReference type="PROSITE" id="PS51186"/>
    </source>
</evidence>
<protein>
    <recommendedName>
        <fullName evidence="1">N-acetyltransferase domain-containing protein</fullName>
    </recommendedName>
</protein>
<reference evidence="2 3" key="1">
    <citation type="submission" date="2021-01" db="EMBL/GenBank/DDBJ databases">
        <title>Whole genome shotgun sequence of Microbispora amethystogenes NBRC 101907.</title>
        <authorList>
            <person name="Komaki H."/>
            <person name="Tamura T."/>
        </authorList>
    </citation>
    <scope>NUCLEOTIDE SEQUENCE [LARGE SCALE GENOMIC DNA]</scope>
    <source>
        <strain evidence="2 3">NBRC 101907</strain>
    </source>
</reference>
<evidence type="ECO:0000313" key="3">
    <source>
        <dbReference type="Proteomes" id="UP000651728"/>
    </source>
</evidence>
<dbReference type="PROSITE" id="PS51186">
    <property type="entry name" value="GNAT"/>
    <property type="match status" value="1"/>
</dbReference>
<dbReference type="Gene3D" id="3.40.630.30">
    <property type="match status" value="1"/>
</dbReference>
<dbReference type="Pfam" id="PF00583">
    <property type="entry name" value="Acetyltransf_1"/>
    <property type="match status" value="1"/>
</dbReference>
<organism evidence="2 3">
    <name type="scientific">Microbispora amethystogenes</name>
    <dbReference type="NCBI Taxonomy" id="1427754"/>
    <lineage>
        <taxon>Bacteria</taxon>
        <taxon>Bacillati</taxon>
        <taxon>Actinomycetota</taxon>
        <taxon>Actinomycetes</taxon>
        <taxon>Streptosporangiales</taxon>
        <taxon>Streptosporangiaceae</taxon>
        <taxon>Microbispora</taxon>
    </lineage>
</organism>
<comment type="caution">
    <text evidence="2">The sequence shown here is derived from an EMBL/GenBank/DDBJ whole genome shotgun (WGS) entry which is preliminary data.</text>
</comment>